<gene>
    <name evidence="1" type="ORF">EL26_14980</name>
</gene>
<dbReference type="RefSeq" id="WP_038090114.1">
    <property type="nucleotide sequence ID" value="NZ_JMIR01000021.1"/>
</dbReference>
<dbReference type="PIRSF" id="PIRSF021435">
    <property type="entry name" value="SpoIIIAB"/>
    <property type="match status" value="1"/>
</dbReference>
<dbReference type="Pfam" id="PF09548">
    <property type="entry name" value="Spore_III_AB"/>
    <property type="match status" value="1"/>
</dbReference>
<dbReference type="InterPro" id="IPR014198">
    <property type="entry name" value="Spore_III_AB"/>
</dbReference>
<dbReference type="OrthoDB" id="1957909at2"/>
<name>A0A074LPW3_9BACL</name>
<evidence type="ECO:0000313" key="1">
    <source>
        <dbReference type="EMBL" id="KEO82535.1"/>
    </source>
</evidence>
<evidence type="ECO:0008006" key="3">
    <source>
        <dbReference type="Google" id="ProtNLM"/>
    </source>
</evidence>
<dbReference type="EMBL" id="JMIR01000021">
    <property type="protein sequence ID" value="KEO82535.1"/>
    <property type="molecule type" value="Genomic_DNA"/>
</dbReference>
<evidence type="ECO:0000313" key="2">
    <source>
        <dbReference type="Proteomes" id="UP000027931"/>
    </source>
</evidence>
<protein>
    <recommendedName>
        <fullName evidence="3">Stage III sporulation protein AB</fullName>
    </recommendedName>
</protein>
<reference evidence="1 2" key="1">
    <citation type="journal article" date="2013" name="Int. J. Syst. Evol. Microbiol.">
        <title>Tumebacillus flagellatus sp. nov., an alpha-amylase/pullulanase-producing bacterium isolated from cassava wastewater.</title>
        <authorList>
            <person name="Wang Q."/>
            <person name="Xie N."/>
            <person name="Qin Y."/>
            <person name="Shen N."/>
            <person name="Zhu J."/>
            <person name="Mi H."/>
            <person name="Huang R."/>
        </authorList>
    </citation>
    <scope>NUCLEOTIDE SEQUENCE [LARGE SCALE GENOMIC DNA]</scope>
    <source>
        <strain evidence="1 2">GST4</strain>
    </source>
</reference>
<dbReference type="NCBIfam" id="TIGR02833">
    <property type="entry name" value="spore_III_AB"/>
    <property type="match status" value="1"/>
</dbReference>
<keyword evidence="2" id="KW-1185">Reference proteome</keyword>
<dbReference type="eggNOG" id="ENOG5032S0Q">
    <property type="taxonomic scope" value="Bacteria"/>
</dbReference>
<sequence>MFKLVGGLLILAASTMAGFRMANRYAERPKQLRQFVSALKVLETEIFYAATPLPDACQRIAARLPAPVGEFFHKISDKLRDGRGLTGDGAWQEALDEMRSSLVLKDGDRDVLRQFGRTLGVSDRSDQIKHIHLGVAHLTAEEASAREDQARNEKMWRYLGALVGLAVVILLY</sequence>
<accession>A0A074LPW3</accession>
<organism evidence="1 2">
    <name type="scientific">Tumebacillus flagellatus</name>
    <dbReference type="NCBI Taxonomy" id="1157490"/>
    <lineage>
        <taxon>Bacteria</taxon>
        <taxon>Bacillati</taxon>
        <taxon>Bacillota</taxon>
        <taxon>Bacilli</taxon>
        <taxon>Bacillales</taxon>
        <taxon>Alicyclobacillaceae</taxon>
        <taxon>Tumebacillus</taxon>
    </lineage>
</organism>
<dbReference type="Proteomes" id="UP000027931">
    <property type="component" value="Unassembled WGS sequence"/>
</dbReference>
<dbReference type="STRING" id="1157490.EL26_14980"/>
<comment type="caution">
    <text evidence="1">The sequence shown here is derived from an EMBL/GenBank/DDBJ whole genome shotgun (WGS) entry which is preliminary data.</text>
</comment>
<proteinExistence type="predicted"/>
<dbReference type="AlphaFoldDB" id="A0A074LPW3"/>